<evidence type="ECO:0000313" key="13">
    <source>
        <dbReference type="Proteomes" id="UP001500767"/>
    </source>
</evidence>
<evidence type="ECO:0000256" key="8">
    <source>
        <dbReference type="ARBA" id="ARBA00023012"/>
    </source>
</evidence>
<feature type="region of interest" description="Disordered" evidence="9">
    <location>
        <begin position="403"/>
        <end position="422"/>
    </location>
</feature>
<dbReference type="SMART" id="SM00065">
    <property type="entry name" value="GAF"/>
    <property type="match status" value="4"/>
</dbReference>
<dbReference type="InterPro" id="IPR003018">
    <property type="entry name" value="GAF"/>
</dbReference>
<dbReference type="CDD" id="cd16917">
    <property type="entry name" value="HATPase_UhpB-NarQ-NarX-like"/>
    <property type="match status" value="1"/>
</dbReference>
<dbReference type="InterPro" id="IPR036890">
    <property type="entry name" value="HATPase_C_sf"/>
</dbReference>
<comment type="caution">
    <text evidence="12">The sequence shown here is derived from an EMBL/GenBank/DDBJ whole genome shotgun (WGS) entry which is preliminary data.</text>
</comment>
<dbReference type="Gene3D" id="3.30.565.10">
    <property type="entry name" value="Histidine kinase-like ATPase, C-terminal domain"/>
    <property type="match status" value="1"/>
</dbReference>
<evidence type="ECO:0000259" key="11">
    <source>
        <dbReference type="SMART" id="SM00387"/>
    </source>
</evidence>
<dbReference type="InterPro" id="IPR050482">
    <property type="entry name" value="Sensor_HK_TwoCompSys"/>
</dbReference>
<evidence type="ECO:0000256" key="2">
    <source>
        <dbReference type="ARBA" id="ARBA00012438"/>
    </source>
</evidence>
<gene>
    <name evidence="12" type="ORF">GCM10022197_05180</name>
</gene>
<feature type="domain" description="GAF" evidence="10">
    <location>
        <begin position="535"/>
        <end position="673"/>
    </location>
</feature>
<evidence type="ECO:0000256" key="4">
    <source>
        <dbReference type="ARBA" id="ARBA00022679"/>
    </source>
</evidence>
<keyword evidence="6" id="KW-0418">Kinase</keyword>
<feature type="domain" description="Histidine kinase/HSP90-like ATPase" evidence="11">
    <location>
        <begin position="787"/>
        <end position="880"/>
    </location>
</feature>
<dbReference type="Gene3D" id="3.30.450.40">
    <property type="match status" value="4"/>
</dbReference>
<protein>
    <recommendedName>
        <fullName evidence="2">histidine kinase</fullName>
        <ecNumber evidence="2">2.7.13.3</ecNumber>
    </recommendedName>
</protein>
<dbReference type="InterPro" id="IPR011712">
    <property type="entry name" value="Sig_transdc_His_kin_sub3_dim/P"/>
</dbReference>
<evidence type="ECO:0000256" key="3">
    <source>
        <dbReference type="ARBA" id="ARBA00022553"/>
    </source>
</evidence>
<feature type="domain" description="GAF" evidence="10">
    <location>
        <begin position="371"/>
        <end position="514"/>
    </location>
</feature>
<evidence type="ECO:0000256" key="1">
    <source>
        <dbReference type="ARBA" id="ARBA00000085"/>
    </source>
</evidence>
<keyword evidence="5" id="KW-0547">Nucleotide-binding</keyword>
<dbReference type="PANTHER" id="PTHR24421">
    <property type="entry name" value="NITRATE/NITRITE SENSOR PROTEIN NARX-RELATED"/>
    <property type="match status" value="1"/>
</dbReference>
<name>A0ABP6WMN4_9ACTN</name>
<keyword evidence="3" id="KW-0597">Phosphoprotein</keyword>
<dbReference type="SUPFAM" id="SSF55874">
    <property type="entry name" value="ATPase domain of HSP90 chaperone/DNA topoisomerase II/histidine kinase"/>
    <property type="match status" value="1"/>
</dbReference>
<feature type="domain" description="GAF" evidence="10">
    <location>
        <begin position="206"/>
        <end position="350"/>
    </location>
</feature>
<feature type="domain" description="GAF" evidence="10">
    <location>
        <begin position="41"/>
        <end position="193"/>
    </location>
</feature>
<dbReference type="InterPro" id="IPR003594">
    <property type="entry name" value="HATPase_dom"/>
</dbReference>
<keyword evidence="4" id="KW-0808">Transferase</keyword>
<evidence type="ECO:0000256" key="6">
    <source>
        <dbReference type="ARBA" id="ARBA00022777"/>
    </source>
</evidence>
<dbReference type="Pfam" id="PF02518">
    <property type="entry name" value="HATPase_c"/>
    <property type="match status" value="1"/>
</dbReference>
<keyword evidence="7" id="KW-0067">ATP-binding</keyword>
<keyword evidence="8" id="KW-0902">Two-component regulatory system</keyword>
<sequence length="883" mass="92265">MPDEVGEVRGGAPDVAGELRDLVEEQAAFARVVAVAAAAGPPDPTFRAVTDEAARLLGGALTALARYGRNGREQVVLAHTGDHVTDGEWISGYRANTLSARLWRSWRPERVDDLAALDGPYPRFDRRGVTACVGVPVLVDGVLWGCLSAASRTGPLPPGTEGRLSRFAEVVAQVVVTGAARLGRQALADEQAALLRVAALVARGAPQGAVFDAVALEASHLVDDEPTTLVRYEGRRTFTVLASRRGPAPPGTRYTVPVDDAGTSAEMLRTGRPARRDRYDDIAEHSFGRRSFGLGSSVSVPITVRGRLWGALGCLNEGRTLPLETEGRLVKFSELVASALAAAETRAELERFGAEQAALRRVAELAAGGAPHPEVLRAVVAEASALFDEAVVTVGRYTPPGGWQRVDSAGGRGGTLPGTPPPDLEETVAREVLAGGRPYGIEDTGPVTEAPAEDGATLLRACGVPVGVDGETWGCLLVTAGGPPLPGGTVDRLAPFAHAAGAAVAGDRSRDTLGRLAREQAALRKVAELIARGTALTEVFDAIATEASNFLGDAPVGVFRHDPDGRATLMARCGGSVPVGTRVTLDATTLRRPGEVVRFSTLEGTPYARLGREHGVRGMVTVPVVVEGRAWGRLATRTSDGAEPSAEAEERLFELAELVAAAVAHAESKAQLQASRARLVATADETRRRLQRDVHDGAQQRLVQTVLTLKLGLDVAARGGDPVPLMREALDHAERATAELRDLVHGILPAALSRGGLRSGLDSLIAGLSVPVDLDVDALPGDRLPAELEVPAYFVVAEALTNVVKHADATRARVRVALEADGAGDVLVLEVTDDGRGGADHRGTGLTGLADRVDALDGTLRLSSPAGAGTALRVVLPVPPPAR</sequence>
<evidence type="ECO:0000256" key="5">
    <source>
        <dbReference type="ARBA" id="ARBA00022741"/>
    </source>
</evidence>
<evidence type="ECO:0000256" key="9">
    <source>
        <dbReference type="SAM" id="MobiDB-lite"/>
    </source>
</evidence>
<dbReference type="InterPro" id="IPR029016">
    <property type="entry name" value="GAF-like_dom_sf"/>
</dbReference>
<dbReference type="RefSeq" id="WP_204912366.1">
    <property type="nucleotide sequence ID" value="NZ_BAAAYR010000001.1"/>
</dbReference>
<dbReference type="Pfam" id="PF01590">
    <property type="entry name" value="GAF"/>
    <property type="match status" value="3"/>
</dbReference>
<dbReference type="PANTHER" id="PTHR24421:SF10">
    <property type="entry name" value="NITRATE_NITRITE SENSOR PROTEIN NARQ"/>
    <property type="match status" value="1"/>
</dbReference>
<dbReference type="EMBL" id="BAAAYR010000001">
    <property type="protein sequence ID" value="GAA3553071.1"/>
    <property type="molecule type" value="Genomic_DNA"/>
</dbReference>
<dbReference type="SMART" id="SM00387">
    <property type="entry name" value="HATPase_c"/>
    <property type="match status" value="1"/>
</dbReference>
<proteinExistence type="predicted"/>
<dbReference type="Proteomes" id="UP001500767">
    <property type="component" value="Unassembled WGS sequence"/>
</dbReference>
<dbReference type="Pfam" id="PF07730">
    <property type="entry name" value="HisKA_3"/>
    <property type="match status" value="1"/>
</dbReference>
<evidence type="ECO:0000313" key="12">
    <source>
        <dbReference type="EMBL" id="GAA3553071.1"/>
    </source>
</evidence>
<dbReference type="EC" id="2.7.13.3" evidence="2"/>
<dbReference type="SUPFAM" id="SSF55781">
    <property type="entry name" value="GAF domain-like"/>
    <property type="match status" value="4"/>
</dbReference>
<reference evidence="13" key="1">
    <citation type="journal article" date="2019" name="Int. J. Syst. Evol. Microbiol.">
        <title>The Global Catalogue of Microorganisms (GCM) 10K type strain sequencing project: providing services to taxonomists for standard genome sequencing and annotation.</title>
        <authorList>
            <consortium name="The Broad Institute Genomics Platform"/>
            <consortium name="The Broad Institute Genome Sequencing Center for Infectious Disease"/>
            <person name="Wu L."/>
            <person name="Ma J."/>
        </authorList>
    </citation>
    <scope>NUCLEOTIDE SEQUENCE [LARGE SCALE GENOMIC DNA]</scope>
    <source>
        <strain evidence="13">JCM 16540</strain>
    </source>
</reference>
<accession>A0ABP6WMN4</accession>
<keyword evidence="13" id="KW-1185">Reference proteome</keyword>
<evidence type="ECO:0000259" key="10">
    <source>
        <dbReference type="SMART" id="SM00065"/>
    </source>
</evidence>
<evidence type="ECO:0000256" key="7">
    <source>
        <dbReference type="ARBA" id="ARBA00022840"/>
    </source>
</evidence>
<organism evidence="12 13">
    <name type="scientific">Microlunatus spumicola</name>
    <dbReference type="NCBI Taxonomy" id="81499"/>
    <lineage>
        <taxon>Bacteria</taxon>
        <taxon>Bacillati</taxon>
        <taxon>Actinomycetota</taxon>
        <taxon>Actinomycetes</taxon>
        <taxon>Propionibacteriales</taxon>
        <taxon>Propionibacteriaceae</taxon>
        <taxon>Microlunatus</taxon>
    </lineage>
</organism>
<comment type="catalytic activity">
    <reaction evidence="1">
        <text>ATP + protein L-histidine = ADP + protein N-phospho-L-histidine.</text>
        <dbReference type="EC" id="2.7.13.3"/>
    </reaction>
</comment>